<dbReference type="AlphaFoldDB" id="A0A7I4YME5"/>
<reference evidence="4" key="1">
    <citation type="submission" date="2020-12" db="UniProtKB">
        <authorList>
            <consortium name="WormBaseParasite"/>
        </authorList>
    </citation>
    <scope>IDENTIFICATION</scope>
    <source>
        <strain evidence="4">MHco3</strain>
    </source>
</reference>
<feature type="signal peptide" evidence="2">
    <location>
        <begin position="1"/>
        <end position="27"/>
    </location>
</feature>
<keyword evidence="3" id="KW-1185">Reference proteome</keyword>
<protein>
    <submittedName>
        <fullName evidence="4">Conserved secreted protein</fullName>
    </submittedName>
</protein>
<sequence>ETRMTMRLVFCLTLFTVLIAVNHYVEAKKLYVQLPPDVPGGEPRYVKAPKVMTEYDKCKMECKRQRNASHRKEHITALREQLAILEAEEIAAASDIKESMDRQQESHMSAKETVQDSSGIQKRQPVIAKHGSSS</sequence>
<dbReference type="OrthoDB" id="5869573at2759"/>
<feature type="region of interest" description="Disordered" evidence="1">
    <location>
        <begin position="95"/>
        <end position="134"/>
    </location>
</feature>
<evidence type="ECO:0000256" key="2">
    <source>
        <dbReference type="SAM" id="SignalP"/>
    </source>
</evidence>
<evidence type="ECO:0000313" key="4">
    <source>
        <dbReference type="WBParaSite" id="HCON_00115860-00001"/>
    </source>
</evidence>
<proteinExistence type="predicted"/>
<name>A0A7I4YME5_HAECO</name>
<dbReference type="WBParaSite" id="HCON_00115860-00001">
    <property type="protein sequence ID" value="HCON_00115860-00001"/>
    <property type="gene ID" value="HCON_00115860"/>
</dbReference>
<evidence type="ECO:0000256" key="1">
    <source>
        <dbReference type="SAM" id="MobiDB-lite"/>
    </source>
</evidence>
<organism evidence="3 4">
    <name type="scientific">Haemonchus contortus</name>
    <name type="common">Barber pole worm</name>
    <dbReference type="NCBI Taxonomy" id="6289"/>
    <lineage>
        <taxon>Eukaryota</taxon>
        <taxon>Metazoa</taxon>
        <taxon>Ecdysozoa</taxon>
        <taxon>Nematoda</taxon>
        <taxon>Chromadorea</taxon>
        <taxon>Rhabditida</taxon>
        <taxon>Rhabditina</taxon>
        <taxon>Rhabditomorpha</taxon>
        <taxon>Strongyloidea</taxon>
        <taxon>Trichostrongylidae</taxon>
        <taxon>Haemonchus</taxon>
    </lineage>
</organism>
<feature type="chain" id="PRO_5035454283" evidence="2">
    <location>
        <begin position="28"/>
        <end position="134"/>
    </location>
</feature>
<evidence type="ECO:0000313" key="3">
    <source>
        <dbReference type="Proteomes" id="UP000025227"/>
    </source>
</evidence>
<accession>A0A7I4YME5</accession>
<keyword evidence="2" id="KW-0732">Signal</keyword>
<dbReference type="Proteomes" id="UP000025227">
    <property type="component" value="Unplaced"/>
</dbReference>
<feature type="compositionally biased region" description="Basic and acidic residues" evidence="1">
    <location>
        <begin position="95"/>
        <end position="114"/>
    </location>
</feature>